<feature type="domain" description="DUF4989" evidence="1">
    <location>
        <begin position="19"/>
        <end position="312"/>
    </location>
</feature>
<sequence length="460" mass="50485">MKIFLSSIALCCAGIFMGCQEDEELNLLGYPENPVSIVTPGESGDVSTMKVKATYNENGELVTATSLRHTWTVSLATPSPEDVVLQIAPYCVNIPVDKVELSETTIKIPAGYVSASVTVGLKGDDFSFAAENLEAQTYELGFNVVNAEGLNLKTESATGKMVIEKDPYLVHVSMAGESGNTVAMKRVCKDGDVIGGAVEYSFEVQLDRPVKEDLPISFSVAGIPEEFLGDASFTPAQVTIPAGEKNSGEIKWAISNDFLFANEEDEEFNIVLKPVFENTDMVSVNPDNESINITLNKTSSLLEWVSGTQSNWGQLERDSWTATLLEGWSGNASELFDNYTWGSGVQFVEINTSVGEIVIDLGKEENIVGFWAVYGYEYSYPSGYKYLSPLKTELFVSDDKSEWTSLGVVNTPSTSTSTDRHYINIVVPIKTRYIKYAGTVNSDYALMKLLEMKFYGEKEQ</sequence>
<evidence type="ECO:0000313" key="3">
    <source>
        <dbReference type="Proteomes" id="UP001141933"/>
    </source>
</evidence>
<gene>
    <name evidence="2" type="ORF">O6P32_05365</name>
</gene>
<protein>
    <submittedName>
        <fullName evidence="2">DUF4989 domain-containing protein</fullName>
    </submittedName>
</protein>
<dbReference type="InterPro" id="IPR032152">
    <property type="entry name" value="DUF4989"/>
</dbReference>
<dbReference type="RefSeq" id="WP_269877212.1">
    <property type="nucleotide sequence ID" value="NZ_JAPZVM010000003.1"/>
</dbReference>
<reference evidence="2" key="1">
    <citation type="submission" date="2022-12" db="EMBL/GenBank/DDBJ databases">
        <title>Phocaeicola acetigenes sp. nov., isolated feces from a healthy human.</title>
        <authorList>
            <person name="Do H."/>
            <person name="Ha Y.B."/>
            <person name="Kim J.-S."/>
            <person name="Suh M.K."/>
            <person name="Kim H.S."/>
            <person name="Lee J.-S."/>
        </authorList>
    </citation>
    <scope>NUCLEOTIDE SEQUENCE</scope>
    <source>
        <strain evidence="2">KGMB11183</strain>
    </source>
</reference>
<dbReference type="SUPFAM" id="SSF49785">
    <property type="entry name" value="Galactose-binding domain-like"/>
    <property type="match status" value="1"/>
</dbReference>
<dbReference type="Pfam" id="PF16379">
    <property type="entry name" value="DUF4989"/>
    <property type="match status" value="1"/>
</dbReference>
<dbReference type="Proteomes" id="UP001141933">
    <property type="component" value="Unassembled WGS sequence"/>
</dbReference>
<dbReference type="PROSITE" id="PS51257">
    <property type="entry name" value="PROKAR_LIPOPROTEIN"/>
    <property type="match status" value="1"/>
</dbReference>
<evidence type="ECO:0000259" key="1">
    <source>
        <dbReference type="Pfam" id="PF16379"/>
    </source>
</evidence>
<keyword evidence="3" id="KW-1185">Reference proteome</keyword>
<accession>A0ABT4PGF4</accession>
<dbReference type="InterPro" id="IPR008979">
    <property type="entry name" value="Galactose-bd-like_sf"/>
</dbReference>
<dbReference type="EMBL" id="JAPZVM010000003">
    <property type="protein sequence ID" value="MCZ8372140.1"/>
    <property type="molecule type" value="Genomic_DNA"/>
</dbReference>
<evidence type="ECO:0000313" key="2">
    <source>
        <dbReference type="EMBL" id="MCZ8372140.1"/>
    </source>
</evidence>
<comment type="caution">
    <text evidence="2">The sequence shown here is derived from an EMBL/GenBank/DDBJ whole genome shotgun (WGS) entry which is preliminary data.</text>
</comment>
<organism evidence="2 3">
    <name type="scientific">Phocaeicola acetigenes</name>
    <dbReference type="NCBI Taxonomy" id="3016083"/>
    <lineage>
        <taxon>Bacteria</taxon>
        <taxon>Pseudomonadati</taxon>
        <taxon>Bacteroidota</taxon>
        <taxon>Bacteroidia</taxon>
        <taxon>Bacteroidales</taxon>
        <taxon>Bacteroidaceae</taxon>
        <taxon>Phocaeicola</taxon>
    </lineage>
</organism>
<name>A0ABT4PGF4_9BACT</name>
<proteinExistence type="predicted"/>
<dbReference type="Gene3D" id="2.60.120.260">
    <property type="entry name" value="Galactose-binding domain-like"/>
    <property type="match status" value="1"/>
</dbReference>